<gene>
    <name evidence="1" type="ORF">AC812_01235</name>
</gene>
<dbReference type="EMBL" id="LGHJ01000005">
    <property type="protein sequence ID" value="KPL78390.1"/>
    <property type="molecule type" value="Genomic_DNA"/>
</dbReference>
<accession>A0A0P6X5R9</accession>
<dbReference type="RefSeq" id="WP_061916297.1">
    <property type="nucleotide sequence ID" value="NZ_DF967971.1"/>
</dbReference>
<name>A0A0P6X5R9_9CHLR</name>
<organism evidence="1 2">
    <name type="scientific">Bellilinea caldifistulae</name>
    <dbReference type="NCBI Taxonomy" id="360411"/>
    <lineage>
        <taxon>Bacteria</taxon>
        <taxon>Bacillati</taxon>
        <taxon>Chloroflexota</taxon>
        <taxon>Anaerolineae</taxon>
        <taxon>Anaerolineales</taxon>
        <taxon>Anaerolineaceae</taxon>
        <taxon>Bellilinea</taxon>
    </lineage>
</organism>
<protein>
    <submittedName>
        <fullName evidence="1">Uncharacterized protein</fullName>
    </submittedName>
</protein>
<evidence type="ECO:0000313" key="2">
    <source>
        <dbReference type="Proteomes" id="UP000050514"/>
    </source>
</evidence>
<reference evidence="1 2" key="1">
    <citation type="submission" date="2015-07" db="EMBL/GenBank/DDBJ databases">
        <title>Draft genome of Bellilinea caldifistulae DSM 17877.</title>
        <authorList>
            <person name="Hemp J."/>
            <person name="Ward L.M."/>
            <person name="Pace L.A."/>
            <person name="Fischer W.W."/>
        </authorList>
    </citation>
    <scope>NUCLEOTIDE SEQUENCE [LARGE SCALE GENOMIC DNA]</scope>
    <source>
        <strain evidence="1 2">GOMI-1</strain>
    </source>
</reference>
<dbReference type="OrthoDB" id="162877at2"/>
<keyword evidence="2" id="KW-1185">Reference proteome</keyword>
<evidence type="ECO:0000313" key="1">
    <source>
        <dbReference type="EMBL" id="KPL78390.1"/>
    </source>
</evidence>
<dbReference type="Proteomes" id="UP000050514">
    <property type="component" value="Unassembled WGS sequence"/>
</dbReference>
<dbReference type="AlphaFoldDB" id="A0A0P6X5R9"/>
<sequence length="79" mass="9049">MPTLILHIVNEDPVVGEVDTLPSPADNLVILKNPRKRDGKDLHYLEPNVTTVIWPMSRITFIEILPTSEEEEIITFVRE</sequence>
<comment type="caution">
    <text evidence="1">The sequence shown here is derived from an EMBL/GenBank/DDBJ whole genome shotgun (WGS) entry which is preliminary data.</text>
</comment>
<dbReference type="STRING" id="360411.AC812_01235"/>
<proteinExistence type="predicted"/>